<sequence>MIRFLRAAVPLAAAGGLLLTAVPAHAGALPAGEFQIFLSTDPTRCVGWSQDSPVTPLITPKNRACDSDPTTVWHYDALARHLVTGDGRCLDVWDGPGILEIKPCDAGRTAQMWEASPTRVSWNSLPDGFNSIHHPGLPGRNLQLYAGEGNSLVISEGDAGAPGEGDRRFGFRVLR</sequence>
<dbReference type="KEGG" id="sro:Sros_1783"/>
<reference evidence="2 3" key="1">
    <citation type="journal article" date="2010" name="Stand. Genomic Sci.">
        <title>Complete genome sequence of Streptosporangium roseum type strain (NI 9100).</title>
        <authorList>
            <person name="Nolan M."/>
            <person name="Sikorski J."/>
            <person name="Jando M."/>
            <person name="Lucas S."/>
            <person name="Lapidus A."/>
            <person name="Glavina Del Rio T."/>
            <person name="Chen F."/>
            <person name="Tice H."/>
            <person name="Pitluck S."/>
            <person name="Cheng J.F."/>
            <person name="Chertkov O."/>
            <person name="Sims D."/>
            <person name="Meincke L."/>
            <person name="Brettin T."/>
            <person name="Han C."/>
            <person name="Detter J.C."/>
            <person name="Bruce D."/>
            <person name="Goodwin L."/>
            <person name="Land M."/>
            <person name="Hauser L."/>
            <person name="Chang Y.J."/>
            <person name="Jeffries C.D."/>
            <person name="Ivanova N."/>
            <person name="Mavromatis K."/>
            <person name="Mikhailova N."/>
            <person name="Chen A."/>
            <person name="Palaniappan K."/>
            <person name="Chain P."/>
            <person name="Rohde M."/>
            <person name="Goker M."/>
            <person name="Bristow J."/>
            <person name="Eisen J.A."/>
            <person name="Markowitz V."/>
            <person name="Hugenholtz P."/>
            <person name="Kyrpides N.C."/>
            <person name="Klenk H.P."/>
        </authorList>
    </citation>
    <scope>NUCLEOTIDE SEQUENCE [LARGE SCALE GENOMIC DNA]</scope>
    <source>
        <strain evidence="3">ATCC 12428 / DSM 43021 / JCM 3005 / NI 9100</strain>
    </source>
</reference>
<evidence type="ECO:0000256" key="1">
    <source>
        <dbReference type="SAM" id="SignalP"/>
    </source>
</evidence>
<dbReference type="RefSeq" id="WP_012888518.1">
    <property type="nucleotide sequence ID" value="NC_013595.1"/>
</dbReference>
<feature type="signal peptide" evidence="1">
    <location>
        <begin position="1"/>
        <end position="26"/>
    </location>
</feature>
<accession>D2AT97</accession>
<dbReference type="HOGENOM" id="CLU_1531730_0_0_11"/>
<keyword evidence="3" id="KW-1185">Reference proteome</keyword>
<evidence type="ECO:0008006" key="4">
    <source>
        <dbReference type="Google" id="ProtNLM"/>
    </source>
</evidence>
<evidence type="ECO:0000313" key="2">
    <source>
        <dbReference type="EMBL" id="ACZ84773.1"/>
    </source>
</evidence>
<feature type="chain" id="PRO_5003028612" description="Ricin B lectin domain-containing protein" evidence="1">
    <location>
        <begin position="27"/>
        <end position="175"/>
    </location>
</feature>
<dbReference type="InterPro" id="IPR035992">
    <property type="entry name" value="Ricin_B-like_lectins"/>
</dbReference>
<dbReference type="EMBL" id="CP001814">
    <property type="protein sequence ID" value="ACZ84773.1"/>
    <property type="molecule type" value="Genomic_DNA"/>
</dbReference>
<proteinExistence type="predicted"/>
<protein>
    <recommendedName>
        <fullName evidence="4">Ricin B lectin domain-containing protein</fullName>
    </recommendedName>
</protein>
<organism evidence="2 3">
    <name type="scientific">Streptosporangium roseum (strain ATCC 12428 / DSM 43021 / JCM 3005 / KCTC 9067 / NCIMB 10171 / NRRL 2505 / NI 9100)</name>
    <dbReference type="NCBI Taxonomy" id="479432"/>
    <lineage>
        <taxon>Bacteria</taxon>
        <taxon>Bacillati</taxon>
        <taxon>Actinomycetota</taxon>
        <taxon>Actinomycetes</taxon>
        <taxon>Streptosporangiales</taxon>
        <taxon>Streptosporangiaceae</taxon>
        <taxon>Streptosporangium</taxon>
    </lineage>
</organism>
<evidence type="ECO:0000313" key="3">
    <source>
        <dbReference type="Proteomes" id="UP000002029"/>
    </source>
</evidence>
<gene>
    <name evidence="2" type="ordered locus">Sros_1783</name>
</gene>
<dbReference type="SUPFAM" id="SSF50370">
    <property type="entry name" value="Ricin B-like lectins"/>
    <property type="match status" value="1"/>
</dbReference>
<name>D2AT97_STRRD</name>
<dbReference type="Proteomes" id="UP000002029">
    <property type="component" value="Chromosome"/>
</dbReference>
<keyword evidence="1" id="KW-0732">Signal</keyword>
<dbReference type="AlphaFoldDB" id="D2AT97"/>